<accession>A0A4R6V779</accession>
<name>A0A4R6V779_9PAST</name>
<organism evidence="3 4">
    <name type="scientific">Mesocricetibacter intestinalis</name>
    <dbReference type="NCBI Taxonomy" id="1521930"/>
    <lineage>
        <taxon>Bacteria</taxon>
        <taxon>Pseudomonadati</taxon>
        <taxon>Pseudomonadota</taxon>
        <taxon>Gammaproteobacteria</taxon>
        <taxon>Pasteurellales</taxon>
        <taxon>Pasteurellaceae</taxon>
        <taxon>Mesocricetibacter</taxon>
    </lineage>
</organism>
<proteinExistence type="inferred from homology"/>
<dbReference type="CDD" id="cd07061">
    <property type="entry name" value="HP_HAP_like"/>
    <property type="match status" value="1"/>
</dbReference>
<dbReference type="PANTHER" id="PTHR11567:SF135">
    <property type="entry name" value="GLUCOSE-1-PHOSPHATASE"/>
    <property type="match status" value="1"/>
</dbReference>
<comment type="caution">
    <text evidence="3">The sequence shown here is derived from an EMBL/GenBank/DDBJ whole genome shotgun (WGS) entry which is preliminary data.</text>
</comment>
<dbReference type="InterPro" id="IPR033379">
    <property type="entry name" value="Acid_Pase_AS"/>
</dbReference>
<evidence type="ECO:0000313" key="4">
    <source>
        <dbReference type="Proteomes" id="UP000295657"/>
    </source>
</evidence>
<dbReference type="RefSeq" id="WP_133545737.1">
    <property type="nucleotide sequence ID" value="NZ_SNYQ01000009.1"/>
</dbReference>
<dbReference type="EMBL" id="SNYQ01000009">
    <property type="protein sequence ID" value="TDQ56672.1"/>
    <property type="molecule type" value="Genomic_DNA"/>
</dbReference>
<gene>
    <name evidence="3" type="ORF">EDC45_1882</name>
</gene>
<dbReference type="OrthoDB" id="395886at2"/>
<dbReference type="SUPFAM" id="SSF53254">
    <property type="entry name" value="Phosphoglycerate mutase-like"/>
    <property type="match status" value="1"/>
</dbReference>
<keyword evidence="4" id="KW-1185">Reference proteome</keyword>
<feature type="chain" id="PRO_5021034424" evidence="2">
    <location>
        <begin position="25"/>
        <end position="429"/>
    </location>
</feature>
<dbReference type="Proteomes" id="UP000295657">
    <property type="component" value="Unassembled WGS sequence"/>
</dbReference>
<keyword evidence="2" id="KW-0732">Signal</keyword>
<dbReference type="InterPro" id="IPR050645">
    <property type="entry name" value="Histidine_acid_phosphatase"/>
</dbReference>
<dbReference type="AlphaFoldDB" id="A0A4R6V779"/>
<dbReference type="PROSITE" id="PS00778">
    <property type="entry name" value="HIS_ACID_PHOSPHAT_2"/>
    <property type="match status" value="1"/>
</dbReference>
<evidence type="ECO:0000256" key="2">
    <source>
        <dbReference type="SAM" id="SignalP"/>
    </source>
</evidence>
<dbReference type="GO" id="GO:0050308">
    <property type="term" value="F:sugar-phosphatase activity"/>
    <property type="evidence" value="ECO:0007669"/>
    <property type="project" value="TreeGrafter"/>
</dbReference>
<evidence type="ECO:0000256" key="1">
    <source>
        <dbReference type="ARBA" id="ARBA00005375"/>
    </source>
</evidence>
<dbReference type="PROSITE" id="PS00616">
    <property type="entry name" value="HIS_ACID_PHOSPHAT_1"/>
    <property type="match status" value="1"/>
</dbReference>
<feature type="signal peptide" evidence="2">
    <location>
        <begin position="1"/>
        <end position="24"/>
    </location>
</feature>
<dbReference type="Gene3D" id="3.40.50.1240">
    <property type="entry name" value="Phosphoglycerate mutase-like"/>
    <property type="match status" value="2"/>
</dbReference>
<dbReference type="InterPro" id="IPR000560">
    <property type="entry name" value="His_Pase_clade-2"/>
</dbReference>
<sequence>MQFKSLTKLCCLALGFGVAASAFAVNETESTDYELKELVVLSRHNIRAPLSGNDSELGKITPHSWHQWSAKSSELTSRGGVLEVMQGQYFRKMLEQQGLFKEGACLNKDEILIYANSMQRTVATAEYFQAGLAPTCGLNVIHRFAPSKMDPVFFPRLTKVNDKFTQQALTEINQMLGDNGLEGINRKLAPSYELLEKVTDMKDSSLCRDKQSCTLNTDEATEVKFQLYREPALSGTLKLATRITDALILQYFEQPDDNIASFGEKLSEEDWEKISYVKDVYGDILFSAPIVAANVAYPLLNYLHDEINSEVRKFTFLVGHDSNISSVTAALGVEPYSLPNTIEKKTPIGSKLVFEKWQDKKSKQLYVAVKMVYQSTEQLRAMQSLDLQNPPQIYSLRLQGLQADKQGFYKLEDINARFADAFAAYENIR</sequence>
<dbReference type="InterPro" id="IPR029033">
    <property type="entry name" value="His_PPase_superfam"/>
</dbReference>
<comment type="similarity">
    <text evidence="1">Belongs to the histidine acid phosphatase family.</text>
</comment>
<dbReference type="PANTHER" id="PTHR11567">
    <property type="entry name" value="ACID PHOSPHATASE-RELATED"/>
    <property type="match status" value="1"/>
</dbReference>
<dbReference type="GO" id="GO:0030288">
    <property type="term" value="C:outer membrane-bounded periplasmic space"/>
    <property type="evidence" value="ECO:0007669"/>
    <property type="project" value="TreeGrafter"/>
</dbReference>
<reference evidence="3 4" key="1">
    <citation type="submission" date="2019-03" db="EMBL/GenBank/DDBJ databases">
        <title>Genomic Encyclopedia of Type Strains, Phase IV (KMG-IV): sequencing the most valuable type-strain genomes for metagenomic binning, comparative biology and taxonomic classification.</title>
        <authorList>
            <person name="Goeker M."/>
        </authorList>
    </citation>
    <scope>NUCLEOTIDE SEQUENCE [LARGE SCALE GENOMIC DNA]</scope>
    <source>
        <strain evidence="3 4">DSM 28403</strain>
    </source>
</reference>
<dbReference type="Pfam" id="PF00328">
    <property type="entry name" value="His_Phos_2"/>
    <property type="match status" value="1"/>
</dbReference>
<evidence type="ECO:0000313" key="3">
    <source>
        <dbReference type="EMBL" id="TDQ56672.1"/>
    </source>
</evidence>
<protein>
    <submittedName>
        <fullName evidence="3">Glucose-1-phosphatase</fullName>
    </submittedName>
</protein>